<feature type="signal peptide" evidence="1">
    <location>
        <begin position="1"/>
        <end position="23"/>
    </location>
</feature>
<feature type="chain" id="PRO_5045368914" evidence="1">
    <location>
        <begin position="24"/>
        <end position="272"/>
    </location>
</feature>
<reference evidence="2 3" key="1">
    <citation type="submission" date="2023-03" db="EMBL/GenBank/DDBJ databases">
        <title>Paludisphaera mucosa sp. nov. a novel planctomycete from northern fen.</title>
        <authorList>
            <person name="Ivanova A."/>
        </authorList>
    </citation>
    <scope>NUCLEOTIDE SEQUENCE [LARGE SCALE GENOMIC DNA]</scope>
    <source>
        <strain evidence="2 3">Pla2</strain>
    </source>
</reference>
<dbReference type="EMBL" id="JARRAG010000001">
    <property type="protein sequence ID" value="MDG3002271.1"/>
    <property type="molecule type" value="Genomic_DNA"/>
</dbReference>
<organism evidence="2 3">
    <name type="scientific">Paludisphaera mucosa</name>
    <dbReference type="NCBI Taxonomy" id="3030827"/>
    <lineage>
        <taxon>Bacteria</taxon>
        <taxon>Pseudomonadati</taxon>
        <taxon>Planctomycetota</taxon>
        <taxon>Planctomycetia</taxon>
        <taxon>Isosphaerales</taxon>
        <taxon>Isosphaeraceae</taxon>
        <taxon>Paludisphaera</taxon>
    </lineage>
</organism>
<dbReference type="InterPro" id="IPR019613">
    <property type="entry name" value="DUF4198"/>
</dbReference>
<dbReference type="Proteomes" id="UP001216907">
    <property type="component" value="Unassembled WGS sequence"/>
</dbReference>
<evidence type="ECO:0000256" key="1">
    <source>
        <dbReference type="SAM" id="SignalP"/>
    </source>
</evidence>
<evidence type="ECO:0000313" key="3">
    <source>
        <dbReference type="Proteomes" id="UP001216907"/>
    </source>
</evidence>
<accession>A0ABT6F3W2</accession>
<gene>
    <name evidence="2" type="ORF">PZE19_00590</name>
</gene>
<evidence type="ECO:0000313" key="2">
    <source>
        <dbReference type="EMBL" id="MDG3002271.1"/>
    </source>
</evidence>
<protein>
    <submittedName>
        <fullName evidence="2">DUF4198 domain-containing protein</fullName>
    </submittedName>
</protein>
<dbReference type="RefSeq" id="WP_277858635.1">
    <property type="nucleotide sequence ID" value="NZ_JARRAG010000001.1"/>
</dbReference>
<sequence>MDNALTRRLVLLAALATPASALAHDVWIQTNTNVVRAGDVIHLDLMLGNHGNEHRDFKLAGKLTPEGADLEVTGPDGTRYDLKDRLVDTGYTPQEGYWTTRFDPAKPGLYTVAHRSDRVMSYAPERSIKSAKTFFVVSESLDKPTADNPGFDRPLGHDLELVPVANPVTPMGPGTPIRVRLLYKGKPVAGERVSFIPRGATLKPGLDDRYERLTDANGEASFEPTEANGYLVAAHKTEPEEGGELDGKAYRFTKYGATMTVFVPRVCPCCGG</sequence>
<name>A0ABT6F3W2_9BACT</name>
<proteinExistence type="predicted"/>
<dbReference type="Pfam" id="PF10670">
    <property type="entry name" value="DUF4198"/>
    <property type="match status" value="1"/>
</dbReference>
<keyword evidence="1" id="KW-0732">Signal</keyword>
<comment type="caution">
    <text evidence="2">The sequence shown here is derived from an EMBL/GenBank/DDBJ whole genome shotgun (WGS) entry which is preliminary data.</text>
</comment>
<keyword evidence="3" id="KW-1185">Reference proteome</keyword>